<evidence type="ECO:0000256" key="1">
    <source>
        <dbReference type="SAM" id="MobiDB-lite"/>
    </source>
</evidence>
<dbReference type="Proteomes" id="UP000010556">
    <property type="component" value="Unassembled WGS sequence"/>
</dbReference>
<protein>
    <submittedName>
        <fullName evidence="2">Uncharacterized protein</fullName>
    </submittedName>
</protein>
<evidence type="ECO:0000313" key="3">
    <source>
        <dbReference type="Proteomes" id="UP000010556"/>
    </source>
</evidence>
<sequence length="145" mass="14669">MVEQVSGGASPSNGSDTQHWGERNGDQPGCGPGEEQAACLTVLGTNGWGCSPGEEQATHPTVSGTSGCTCSPGEGQAACPMVLGASTCGVAQAKLPTHSPLWLWPARVKLAQVLGACGLLEEGILGPGCGAKQRQLEDWRGCKPG</sequence>
<accession>L5MG13</accession>
<feature type="region of interest" description="Disordered" evidence="1">
    <location>
        <begin position="1"/>
        <end position="32"/>
    </location>
</feature>
<feature type="compositionally biased region" description="Polar residues" evidence="1">
    <location>
        <begin position="7"/>
        <end position="18"/>
    </location>
</feature>
<keyword evidence="3" id="KW-1185">Reference proteome</keyword>
<gene>
    <name evidence="2" type="ORF">MDA_GLEAN10012084</name>
</gene>
<evidence type="ECO:0000313" key="2">
    <source>
        <dbReference type="EMBL" id="ELK37282.1"/>
    </source>
</evidence>
<reference evidence="3" key="1">
    <citation type="journal article" date="2013" name="Science">
        <title>Comparative analysis of bat genomes provides insight into the evolution of flight and immunity.</title>
        <authorList>
            <person name="Zhang G."/>
            <person name="Cowled C."/>
            <person name="Shi Z."/>
            <person name="Huang Z."/>
            <person name="Bishop-Lilly K.A."/>
            <person name="Fang X."/>
            <person name="Wynne J.W."/>
            <person name="Xiong Z."/>
            <person name="Baker M.L."/>
            <person name="Zhao W."/>
            <person name="Tachedjian M."/>
            <person name="Zhu Y."/>
            <person name="Zhou P."/>
            <person name="Jiang X."/>
            <person name="Ng J."/>
            <person name="Yang L."/>
            <person name="Wu L."/>
            <person name="Xiao J."/>
            <person name="Feng Y."/>
            <person name="Chen Y."/>
            <person name="Sun X."/>
            <person name="Zhang Y."/>
            <person name="Marsh G.A."/>
            <person name="Crameri G."/>
            <person name="Broder C.C."/>
            <person name="Frey K.G."/>
            <person name="Wang L.F."/>
            <person name="Wang J."/>
        </authorList>
    </citation>
    <scope>NUCLEOTIDE SEQUENCE [LARGE SCALE GENOMIC DNA]</scope>
</reference>
<organism evidence="2 3">
    <name type="scientific">Myotis davidii</name>
    <name type="common">David's myotis</name>
    <dbReference type="NCBI Taxonomy" id="225400"/>
    <lineage>
        <taxon>Eukaryota</taxon>
        <taxon>Metazoa</taxon>
        <taxon>Chordata</taxon>
        <taxon>Craniata</taxon>
        <taxon>Vertebrata</taxon>
        <taxon>Euteleostomi</taxon>
        <taxon>Mammalia</taxon>
        <taxon>Eutheria</taxon>
        <taxon>Laurasiatheria</taxon>
        <taxon>Chiroptera</taxon>
        <taxon>Yangochiroptera</taxon>
        <taxon>Vespertilionidae</taxon>
        <taxon>Myotis</taxon>
    </lineage>
</organism>
<dbReference type="AlphaFoldDB" id="L5MG13"/>
<dbReference type="EMBL" id="KB100796">
    <property type="protein sequence ID" value="ELK37282.1"/>
    <property type="molecule type" value="Genomic_DNA"/>
</dbReference>
<proteinExistence type="predicted"/>
<name>L5MG13_MYODS</name>